<comment type="caution">
    <text evidence="1">The sequence shown here is derived from an EMBL/GenBank/DDBJ whole genome shotgun (WGS) entry which is preliminary data.</text>
</comment>
<evidence type="ECO:0008006" key="3">
    <source>
        <dbReference type="Google" id="ProtNLM"/>
    </source>
</evidence>
<dbReference type="AlphaFoldDB" id="A0A1F5HC19"/>
<evidence type="ECO:0000313" key="1">
    <source>
        <dbReference type="EMBL" id="OGE01629.1"/>
    </source>
</evidence>
<reference evidence="1 2" key="1">
    <citation type="journal article" date="2016" name="Nat. Commun.">
        <title>Thousands of microbial genomes shed light on interconnected biogeochemical processes in an aquifer system.</title>
        <authorList>
            <person name="Anantharaman K."/>
            <person name="Brown C.T."/>
            <person name="Hug L.A."/>
            <person name="Sharon I."/>
            <person name="Castelle C.J."/>
            <person name="Probst A.J."/>
            <person name="Thomas B.C."/>
            <person name="Singh A."/>
            <person name="Wilkins M.J."/>
            <person name="Karaoz U."/>
            <person name="Brodie E.L."/>
            <person name="Williams K.H."/>
            <person name="Hubbard S.S."/>
            <person name="Banfield J.F."/>
        </authorList>
    </citation>
    <scope>NUCLEOTIDE SEQUENCE [LARGE SCALE GENOMIC DNA]</scope>
</reference>
<name>A0A1F5HC19_9BACT</name>
<protein>
    <recommendedName>
        <fullName evidence="3">DUF4258 domain-containing protein</fullName>
    </recommendedName>
</protein>
<accession>A0A1F5HC19</accession>
<dbReference type="STRING" id="1797737.A2196_01960"/>
<gene>
    <name evidence="1" type="ORF">A2196_01960</name>
</gene>
<dbReference type="Proteomes" id="UP000176751">
    <property type="component" value="Unassembled WGS sequence"/>
</dbReference>
<sequence length="67" mass="7949">MLAQRKLKKELADECAKNPDKILPAREDKKIYLKNFGKNYLKLIISEEEKQLVVVTLYWLAKKRSEK</sequence>
<dbReference type="EMBL" id="MFCA01000025">
    <property type="protein sequence ID" value="OGE01629.1"/>
    <property type="molecule type" value="Genomic_DNA"/>
</dbReference>
<evidence type="ECO:0000313" key="2">
    <source>
        <dbReference type="Proteomes" id="UP000176751"/>
    </source>
</evidence>
<proteinExistence type="predicted"/>
<organism evidence="1 2">
    <name type="scientific">Candidatus Curtissbacteria bacterium RIFOXYA1_FULL_41_14</name>
    <dbReference type="NCBI Taxonomy" id="1797737"/>
    <lineage>
        <taxon>Bacteria</taxon>
        <taxon>Candidatus Curtissiibacteriota</taxon>
    </lineage>
</organism>